<proteinExistence type="predicted"/>
<reference evidence="2 3" key="1">
    <citation type="submission" date="2021-01" db="EMBL/GenBank/DDBJ databases">
        <title>Aequorivita sp. strain KX20305, a bacterium isolated from the sediment collected at a cold seep field in South China Sea.</title>
        <authorList>
            <person name="Zhang H."/>
            <person name="Li C."/>
        </authorList>
    </citation>
    <scope>NUCLEOTIDE SEQUENCE [LARGE SCALE GENOMIC DNA]</scope>
    <source>
        <strain evidence="2 3">KX20305</strain>
    </source>
</reference>
<protein>
    <recommendedName>
        <fullName evidence="4">Outer membrane protein beta-barrel domain-containing protein</fullName>
    </recommendedName>
</protein>
<feature type="signal peptide" evidence="1">
    <location>
        <begin position="1"/>
        <end position="22"/>
    </location>
</feature>
<sequence>MNISKAYRFFLFFLLLNLVAFSQSKLPNEIYETYDKIVGLENTGLYNGTEFTDPFLNTDGTYRYYNGYDYTRGSVTYNGQYYVNVLLNYDLLEDNLLTRSDDNLSIFNVKLIPEFVASFSVGSHNFVRLSDVDLNISGNGFFEAAYLGNVFELYIKHTKKKKDKALNSGIQYRFSEANFYIVKSKGRYSLVDSEKDLREFIPEKDKEIRDFYKTYKALNKSNPDLFMIKLLTFLDSLETTKNQF</sequence>
<dbReference type="Proteomes" id="UP000629420">
    <property type="component" value="Chromosome"/>
</dbReference>
<evidence type="ECO:0000313" key="2">
    <source>
        <dbReference type="EMBL" id="QQX76365.1"/>
    </source>
</evidence>
<dbReference type="EMBL" id="CP068439">
    <property type="protein sequence ID" value="QQX76365.1"/>
    <property type="molecule type" value="Genomic_DNA"/>
</dbReference>
<organism evidence="2 3">
    <name type="scientific">Aequorivita iocasae</name>
    <dbReference type="NCBI Taxonomy" id="2803865"/>
    <lineage>
        <taxon>Bacteria</taxon>
        <taxon>Pseudomonadati</taxon>
        <taxon>Bacteroidota</taxon>
        <taxon>Flavobacteriia</taxon>
        <taxon>Flavobacteriales</taxon>
        <taxon>Flavobacteriaceae</taxon>
        <taxon>Aequorivita</taxon>
    </lineage>
</organism>
<gene>
    <name evidence="2" type="ORF">JK629_13705</name>
</gene>
<name>A0ABX7DQG8_9FLAO</name>
<evidence type="ECO:0000313" key="3">
    <source>
        <dbReference type="Proteomes" id="UP000629420"/>
    </source>
</evidence>
<evidence type="ECO:0008006" key="4">
    <source>
        <dbReference type="Google" id="ProtNLM"/>
    </source>
</evidence>
<keyword evidence="1" id="KW-0732">Signal</keyword>
<keyword evidence="3" id="KW-1185">Reference proteome</keyword>
<accession>A0ABX7DQG8</accession>
<evidence type="ECO:0000256" key="1">
    <source>
        <dbReference type="SAM" id="SignalP"/>
    </source>
</evidence>
<feature type="chain" id="PRO_5046562713" description="Outer membrane protein beta-barrel domain-containing protein" evidence="1">
    <location>
        <begin position="23"/>
        <end position="244"/>
    </location>
</feature>
<dbReference type="RefSeq" id="WP_202336170.1">
    <property type="nucleotide sequence ID" value="NZ_CP068439.1"/>
</dbReference>